<protein>
    <submittedName>
        <fullName evidence="2">Uncharacterized protein</fullName>
    </submittedName>
</protein>
<proteinExistence type="predicted"/>
<feature type="compositionally biased region" description="Basic and acidic residues" evidence="1">
    <location>
        <begin position="53"/>
        <end position="62"/>
    </location>
</feature>
<feature type="non-terminal residue" evidence="2">
    <location>
        <position position="68"/>
    </location>
</feature>
<organism evidence="2 3">
    <name type="scientific">Trifolium medium</name>
    <dbReference type="NCBI Taxonomy" id="97028"/>
    <lineage>
        <taxon>Eukaryota</taxon>
        <taxon>Viridiplantae</taxon>
        <taxon>Streptophyta</taxon>
        <taxon>Embryophyta</taxon>
        <taxon>Tracheophyta</taxon>
        <taxon>Spermatophyta</taxon>
        <taxon>Magnoliopsida</taxon>
        <taxon>eudicotyledons</taxon>
        <taxon>Gunneridae</taxon>
        <taxon>Pentapetalae</taxon>
        <taxon>rosids</taxon>
        <taxon>fabids</taxon>
        <taxon>Fabales</taxon>
        <taxon>Fabaceae</taxon>
        <taxon>Papilionoideae</taxon>
        <taxon>50 kb inversion clade</taxon>
        <taxon>NPAAA clade</taxon>
        <taxon>Hologalegina</taxon>
        <taxon>IRL clade</taxon>
        <taxon>Trifolieae</taxon>
        <taxon>Trifolium</taxon>
    </lineage>
</organism>
<sequence>RITVSIPNKGEGSAAGGSIDEVVQPSPKKRKGSNVTRRRTLALTTGSAEASGDLDRGDKDVPTVDVLV</sequence>
<dbReference type="AlphaFoldDB" id="A0A392W6C9"/>
<feature type="region of interest" description="Disordered" evidence="1">
    <location>
        <begin position="1"/>
        <end position="68"/>
    </location>
</feature>
<feature type="compositionally biased region" description="Basic residues" evidence="1">
    <location>
        <begin position="27"/>
        <end position="40"/>
    </location>
</feature>
<accession>A0A392W6C9</accession>
<evidence type="ECO:0000313" key="3">
    <source>
        <dbReference type="Proteomes" id="UP000265520"/>
    </source>
</evidence>
<dbReference type="EMBL" id="LXQA011364670">
    <property type="protein sequence ID" value="MCI94721.1"/>
    <property type="molecule type" value="Genomic_DNA"/>
</dbReference>
<evidence type="ECO:0000313" key="2">
    <source>
        <dbReference type="EMBL" id="MCI94721.1"/>
    </source>
</evidence>
<keyword evidence="3" id="KW-1185">Reference proteome</keyword>
<dbReference type="Proteomes" id="UP000265520">
    <property type="component" value="Unassembled WGS sequence"/>
</dbReference>
<comment type="caution">
    <text evidence="2">The sequence shown here is derived from an EMBL/GenBank/DDBJ whole genome shotgun (WGS) entry which is preliminary data.</text>
</comment>
<reference evidence="2 3" key="1">
    <citation type="journal article" date="2018" name="Front. Plant Sci.">
        <title>Red Clover (Trifolium pratense) and Zigzag Clover (T. medium) - A Picture of Genomic Similarities and Differences.</title>
        <authorList>
            <person name="Dluhosova J."/>
            <person name="Istvanek J."/>
            <person name="Nedelnik J."/>
            <person name="Repkova J."/>
        </authorList>
    </citation>
    <scope>NUCLEOTIDE SEQUENCE [LARGE SCALE GENOMIC DNA]</scope>
    <source>
        <strain evidence="3">cv. 10/8</strain>
        <tissue evidence="2">Leaf</tissue>
    </source>
</reference>
<name>A0A392W6C9_9FABA</name>
<evidence type="ECO:0000256" key="1">
    <source>
        <dbReference type="SAM" id="MobiDB-lite"/>
    </source>
</evidence>
<feature type="non-terminal residue" evidence="2">
    <location>
        <position position="1"/>
    </location>
</feature>